<gene>
    <name evidence="1" type="ORF">F442_21418</name>
</gene>
<dbReference type="EMBL" id="ANIY01004437">
    <property type="protein sequence ID" value="ETP29426.1"/>
    <property type="molecule type" value="Genomic_DNA"/>
</dbReference>
<name>W2Y381_PHYNI</name>
<evidence type="ECO:0000313" key="2">
    <source>
        <dbReference type="Proteomes" id="UP000018948"/>
    </source>
</evidence>
<accession>W2Y381</accession>
<reference evidence="1 2" key="1">
    <citation type="submission" date="2013-11" db="EMBL/GenBank/DDBJ databases">
        <title>The Genome Sequence of Phytophthora parasitica P10297.</title>
        <authorList>
            <consortium name="The Broad Institute Genomics Platform"/>
            <person name="Russ C."/>
            <person name="Tyler B."/>
            <person name="Panabieres F."/>
            <person name="Shan W."/>
            <person name="Tripathy S."/>
            <person name="Grunwald N."/>
            <person name="Machado M."/>
            <person name="Johnson C.S."/>
            <person name="Walker B."/>
            <person name="Young S.K."/>
            <person name="Zeng Q."/>
            <person name="Gargeya S."/>
            <person name="Fitzgerald M."/>
            <person name="Haas B."/>
            <person name="Abouelleil A."/>
            <person name="Allen A.W."/>
            <person name="Alvarado L."/>
            <person name="Arachchi H.M."/>
            <person name="Berlin A.M."/>
            <person name="Chapman S.B."/>
            <person name="Gainer-Dewar J."/>
            <person name="Goldberg J."/>
            <person name="Griggs A."/>
            <person name="Gujja S."/>
            <person name="Hansen M."/>
            <person name="Howarth C."/>
            <person name="Imamovic A."/>
            <person name="Ireland A."/>
            <person name="Larimer J."/>
            <person name="McCowan C."/>
            <person name="Murphy C."/>
            <person name="Pearson M."/>
            <person name="Poon T.W."/>
            <person name="Priest M."/>
            <person name="Roberts A."/>
            <person name="Saif S."/>
            <person name="Shea T."/>
            <person name="Sisk P."/>
            <person name="Sykes S."/>
            <person name="Wortman J."/>
            <person name="Nusbaum C."/>
            <person name="Birren B."/>
        </authorList>
    </citation>
    <scope>NUCLEOTIDE SEQUENCE [LARGE SCALE GENOMIC DNA]</scope>
    <source>
        <strain evidence="1 2">P10297</strain>
    </source>
</reference>
<dbReference type="Proteomes" id="UP000018948">
    <property type="component" value="Unassembled WGS sequence"/>
</dbReference>
<protein>
    <submittedName>
        <fullName evidence="1">Uncharacterized protein</fullName>
    </submittedName>
</protein>
<organism evidence="1 2">
    <name type="scientific">Phytophthora nicotianae P10297</name>
    <dbReference type="NCBI Taxonomy" id="1317064"/>
    <lineage>
        <taxon>Eukaryota</taxon>
        <taxon>Sar</taxon>
        <taxon>Stramenopiles</taxon>
        <taxon>Oomycota</taxon>
        <taxon>Peronosporomycetes</taxon>
        <taxon>Peronosporales</taxon>
        <taxon>Peronosporaceae</taxon>
        <taxon>Phytophthora</taxon>
    </lineage>
</organism>
<sequence>MDEAWSSDPKTQFKFEIEKFQCSLLHNSKHLRVHVLSLRLHEDVRPGYIPVHEIVCFKGNSNRLEAHQCASSKVHFVCPVRYPSDSAFSLFQNRISNIPKKFSRRANDPNARKDLQSNQVLQQRFEYWELPVQIPRDLHQPKSVQHDG</sequence>
<proteinExistence type="predicted"/>
<dbReference type="AlphaFoldDB" id="W2Y381"/>
<comment type="caution">
    <text evidence="1">The sequence shown here is derived from an EMBL/GenBank/DDBJ whole genome shotgun (WGS) entry which is preliminary data.</text>
</comment>
<evidence type="ECO:0000313" key="1">
    <source>
        <dbReference type="EMBL" id="ETP29426.1"/>
    </source>
</evidence>